<dbReference type="Proteomes" id="UP000243084">
    <property type="component" value="Unassembled WGS sequence"/>
</dbReference>
<dbReference type="OrthoDB" id="952847at2"/>
<keyword evidence="1" id="KW-0812">Transmembrane</keyword>
<keyword evidence="5" id="KW-1185">Reference proteome</keyword>
<organism evidence="4 5">
    <name type="scientific">Geopseudomonas sagittaria</name>
    <dbReference type="NCBI Taxonomy" id="1135990"/>
    <lineage>
        <taxon>Bacteria</taxon>
        <taxon>Pseudomonadati</taxon>
        <taxon>Pseudomonadota</taxon>
        <taxon>Gammaproteobacteria</taxon>
        <taxon>Pseudomonadales</taxon>
        <taxon>Pseudomonadaceae</taxon>
        <taxon>Geopseudomonas</taxon>
    </lineage>
</organism>
<reference evidence="5" key="1">
    <citation type="submission" date="2016-10" db="EMBL/GenBank/DDBJ databases">
        <authorList>
            <person name="Varghese N."/>
            <person name="Submissions S."/>
        </authorList>
    </citation>
    <scope>NUCLEOTIDE SEQUENCE [LARGE SCALE GENOMIC DNA]</scope>
    <source>
        <strain evidence="5">JCM 18195</strain>
    </source>
</reference>
<dbReference type="RefSeq" id="WP_092428600.1">
    <property type="nucleotide sequence ID" value="NZ_FOXM01000002.1"/>
</dbReference>
<gene>
    <name evidence="2" type="ORF">SAMN05216229_102385</name>
    <name evidence="3" type="ORF">SAMN05216229_104310</name>
    <name evidence="4" type="ORF">SAMN05216229_12818</name>
</gene>
<dbReference type="AlphaFoldDB" id="A0A1I5Z541"/>
<name>A0A1I5Z541_9GAMM</name>
<reference evidence="4" key="2">
    <citation type="submission" date="2016-10" db="EMBL/GenBank/DDBJ databases">
        <authorList>
            <person name="de Groot N.N."/>
        </authorList>
    </citation>
    <scope>NUCLEOTIDE SEQUENCE [LARGE SCALE GENOMIC DNA]</scope>
    <source>
        <strain evidence="4">JCM 18195</strain>
    </source>
</reference>
<sequence>MFNNQRPDTNDLPSTAQLLRSTVIALITAGVLLVTVVMPSEYALDPTGVGRALGLTQMGELKATLAQEAAAAEAAQPVATAPAQTQPPVQPAPQQPVVAVAVAEPVAQPVAEAKPTLKSDELTLTLKPGEASEVKLEMLDKATVSYEWSTNGVPVNHDTHGEPYNGPNGYFHSYSKGKQVKGDKGEFSAIFDGTHGWFWRNRSNQDVTITLKTTGEYLSFKRMM</sequence>
<dbReference type="EMBL" id="FOXM01000004">
    <property type="protein sequence ID" value="SFP68504.1"/>
    <property type="molecule type" value="Genomic_DNA"/>
</dbReference>
<evidence type="ECO:0008006" key="6">
    <source>
        <dbReference type="Google" id="ProtNLM"/>
    </source>
</evidence>
<evidence type="ECO:0000313" key="4">
    <source>
        <dbReference type="EMBL" id="SFQ51435.1"/>
    </source>
</evidence>
<keyword evidence="1" id="KW-1133">Transmembrane helix</keyword>
<keyword evidence="1" id="KW-0472">Membrane</keyword>
<evidence type="ECO:0000256" key="1">
    <source>
        <dbReference type="SAM" id="Phobius"/>
    </source>
</evidence>
<proteinExistence type="predicted"/>
<dbReference type="EMBL" id="FOXM01000002">
    <property type="protein sequence ID" value="SFP45982.1"/>
    <property type="molecule type" value="Genomic_DNA"/>
</dbReference>
<accession>A0A1I5Z541</accession>
<evidence type="ECO:0000313" key="3">
    <source>
        <dbReference type="EMBL" id="SFP68504.1"/>
    </source>
</evidence>
<evidence type="ECO:0000313" key="5">
    <source>
        <dbReference type="Proteomes" id="UP000243084"/>
    </source>
</evidence>
<dbReference type="EMBL" id="FOXM01000028">
    <property type="protein sequence ID" value="SFQ51435.1"/>
    <property type="molecule type" value="Genomic_DNA"/>
</dbReference>
<protein>
    <recommendedName>
        <fullName evidence="6">Transmembrane anchor protein</fullName>
    </recommendedName>
</protein>
<evidence type="ECO:0000313" key="2">
    <source>
        <dbReference type="EMBL" id="SFP45982.1"/>
    </source>
</evidence>
<feature type="transmembrane region" description="Helical" evidence="1">
    <location>
        <begin position="18"/>
        <end position="38"/>
    </location>
</feature>